<keyword evidence="4 11" id="KW-1133">Transmembrane helix</keyword>
<dbReference type="FunFam" id="1.20.1640.10:FF:000013">
    <property type="entry name" value="PaTched Related family"/>
    <property type="match status" value="1"/>
</dbReference>
<evidence type="ECO:0000256" key="9">
    <source>
        <dbReference type="ARBA" id="ARBA00074262"/>
    </source>
</evidence>
<reference evidence="13" key="2">
    <citation type="submission" date="2025-09" db="UniProtKB">
        <authorList>
            <consortium name="Ensembl"/>
        </authorList>
    </citation>
    <scope>IDENTIFICATION</scope>
</reference>
<dbReference type="Ensembl" id="ENSMCST00000005595.1">
    <property type="protein sequence ID" value="ENSMCSP00000005471.1"/>
    <property type="gene ID" value="ENSMCSG00000003938.1"/>
</dbReference>
<dbReference type="Gene3D" id="1.20.1640.10">
    <property type="entry name" value="Multidrug efflux transporter AcrB transmembrane domain"/>
    <property type="match status" value="2"/>
</dbReference>
<reference evidence="13" key="1">
    <citation type="submission" date="2025-08" db="UniProtKB">
        <authorList>
            <consortium name="Ensembl"/>
        </authorList>
    </citation>
    <scope>IDENTIFICATION</scope>
</reference>
<dbReference type="GO" id="GO:0016020">
    <property type="term" value="C:membrane"/>
    <property type="evidence" value="ECO:0007669"/>
    <property type="project" value="InterPro"/>
</dbReference>
<feature type="transmembrane region" description="Helical" evidence="11">
    <location>
        <begin position="421"/>
        <end position="446"/>
    </location>
</feature>
<evidence type="ECO:0000256" key="11">
    <source>
        <dbReference type="SAM" id="Phobius"/>
    </source>
</evidence>
<feature type="transmembrane region" description="Helical" evidence="11">
    <location>
        <begin position="389"/>
        <end position="415"/>
    </location>
</feature>
<keyword evidence="5 11" id="KW-0472">Membrane</keyword>
<evidence type="ECO:0000259" key="12">
    <source>
        <dbReference type="PROSITE" id="PS50156"/>
    </source>
</evidence>
<evidence type="ECO:0000256" key="5">
    <source>
        <dbReference type="ARBA" id="ARBA00023136"/>
    </source>
</evidence>
<dbReference type="PANTHER" id="PTHR10796">
    <property type="entry name" value="PATCHED-RELATED"/>
    <property type="match status" value="1"/>
</dbReference>
<evidence type="ECO:0000256" key="4">
    <source>
        <dbReference type="ARBA" id="ARBA00022989"/>
    </source>
</evidence>
<keyword evidence="14" id="KW-1185">Reference proteome</keyword>
<keyword evidence="6" id="KW-0325">Glycoprotein</keyword>
<feature type="transmembrane region" description="Helical" evidence="11">
    <location>
        <begin position="801"/>
        <end position="827"/>
    </location>
</feature>
<dbReference type="PANTHER" id="PTHR10796:SF60">
    <property type="entry name" value="PATCHED DOMAIN-CONTAINING PROTEIN 3"/>
    <property type="match status" value="1"/>
</dbReference>
<dbReference type="OrthoDB" id="6510177at2759"/>
<feature type="domain" description="SSD" evidence="12">
    <location>
        <begin position="286"/>
        <end position="446"/>
    </location>
</feature>
<evidence type="ECO:0000256" key="7">
    <source>
        <dbReference type="ARBA" id="ARBA00057027"/>
    </source>
</evidence>
<evidence type="ECO:0000313" key="13">
    <source>
        <dbReference type="Ensembl" id="ENSMCSP00000005471.1"/>
    </source>
</evidence>
<comment type="similarity">
    <text evidence="1">Belongs to the patched family.</text>
</comment>
<feature type="transmembrane region" description="Helical" evidence="11">
    <location>
        <begin position="713"/>
        <end position="731"/>
    </location>
</feature>
<feature type="transmembrane region" description="Helical" evidence="11">
    <location>
        <begin position="350"/>
        <end position="369"/>
    </location>
</feature>
<evidence type="ECO:0000256" key="6">
    <source>
        <dbReference type="ARBA" id="ARBA00023180"/>
    </source>
</evidence>
<dbReference type="AlphaFoldDB" id="A0A8C5TEV7"/>
<keyword evidence="3 11" id="KW-0812">Transmembrane</keyword>
<name>A0A8C5TEV7_9PASS</name>
<evidence type="ECO:0000256" key="2">
    <source>
        <dbReference type="ARBA" id="ARBA00022475"/>
    </source>
</evidence>
<dbReference type="Proteomes" id="UP000694560">
    <property type="component" value="Unplaced"/>
</dbReference>
<feature type="transmembrane region" description="Helical" evidence="11">
    <location>
        <begin position="764"/>
        <end position="789"/>
    </location>
</feature>
<evidence type="ECO:0000256" key="10">
    <source>
        <dbReference type="SAM" id="MobiDB-lite"/>
    </source>
</evidence>
<feature type="transmembrane region" description="Helical" evidence="11">
    <location>
        <begin position="286"/>
        <end position="308"/>
    </location>
</feature>
<dbReference type="SUPFAM" id="SSF82866">
    <property type="entry name" value="Multidrug efflux transporter AcrB transmembrane domain"/>
    <property type="match status" value="2"/>
</dbReference>
<evidence type="ECO:0000256" key="1">
    <source>
        <dbReference type="ARBA" id="ARBA00005585"/>
    </source>
</evidence>
<feature type="region of interest" description="Disordered" evidence="10">
    <location>
        <begin position="1"/>
        <end position="33"/>
    </location>
</feature>
<dbReference type="GO" id="GO:0097225">
    <property type="term" value="C:sperm midpiece"/>
    <property type="evidence" value="ECO:0007669"/>
    <property type="project" value="UniProtKB-ARBA"/>
</dbReference>
<proteinExistence type="inferred from homology"/>
<comment type="function">
    <text evidence="7">May play a role in sperm development or sperm function. However, does not appear to have an essential role in spermatogenesis or male fertility.</text>
</comment>
<keyword evidence="2" id="KW-1003">Cell membrane</keyword>
<dbReference type="InterPro" id="IPR051697">
    <property type="entry name" value="Patched_domain-protein"/>
</dbReference>
<accession>A0A8C5TEV7</accession>
<feature type="transmembrane region" description="Helical" evidence="11">
    <location>
        <begin position="839"/>
        <end position="865"/>
    </location>
</feature>
<evidence type="ECO:0000256" key="3">
    <source>
        <dbReference type="ARBA" id="ARBA00022692"/>
    </source>
</evidence>
<evidence type="ECO:0000256" key="8">
    <source>
        <dbReference type="ARBA" id="ARBA00060429"/>
    </source>
</evidence>
<dbReference type="PROSITE" id="PS50156">
    <property type="entry name" value="SSD"/>
    <property type="match status" value="1"/>
</dbReference>
<organism evidence="13 14">
    <name type="scientific">Malurus cyaneus samueli</name>
    <dbReference type="NCBI Taxonomy" id="2593467"/>
    <lineage>
        <taxon>Eukaryota</taxon>
        <taxon>Metazoa</taxon>
        <taxon>Chordata</taxon>
        <taxon>Craniata</taxon>
        <taxon>Vertebrata</taxon>
        <taxon>Euteleostomi</taxon>
        <taxon>Archelosauria</taxon>
        <taxon>Archosauria</taxon>
        <taxon>Dinosauria</taxon>
        <taxon>Saurischia</taxon>
        <taxon>Theropoda</taxon>
        <taxon>Coelurosauria</taxon>
        <taxon>Aves</taxon>
        <taxon>Neognathae</taxon>
        <taxon>Neoaves</taxon>
        <taxon>Telluraves</taxon>
        <taxon>Australaves</taxon>
        <taxon>Passeriformes</taxon>
        <taxon>Meliphagoidea</taxon>
        <taxon>Maluridae</taxon>
        <taxon>Malurus</taxon>
    </lineage>
</organism>
<feature type="transmembrane region" description="Helical" evidence="11">
    <location>
        <begin position="738"/>
        <end position="758"/>
    </location>
</feature>
<feature type="transmembrane region" description="Helical" evidence="11">
    <location>
        <begin position="315"/>
        <end position="344"/>
    </location>
</feature>
<sequence>SISSPPAPSQTAPSGPGVGRARGEEQSPAARARRCSCRNTDCLERPLRRLFEGLASVLAARPWPFLLVPLLLSGVLGAGFIFLPQRQANDIERQFTPTWGPAKAERDFVRRHFPHNDSERFSAPRLPTEGAYAALIAVATNGTSVLEPAAWAEVLQLNATVHDAEYERLCARTAGRCASPNQLLSRHATPPVPGSLRFPLNDSVFLGTALGGVETDGGRVRRARALKLMYYLREDGPGAQDSRQWLQSFLQNITSKVAELRLVSIQVTYFTSLSRQQEFEGNTKSVIPLFSVTYFLTITFAVVSCLRLSCIRNNIWLASCGVLSSGLAVLSSFGLMLFCGVPFVVTVANAPFLILGVGVDDMFIMIAAWEQSLRKKEKSSVKSLLAETYTEAALSVTITTLTDVLAFFIGTWTAFPSVRSFCLYTGTAFVFCYVYTLTFFGAVLVLNHKREQGNRHWLTFMPVAVDKDEAESSCLYNACCIGSFSGQPSQPEGEHPMSMFFRKYYGPFVTNKWIKLLLVLLYGAYLAGSVYGCTQTREGIDLRNLANDNSYVIPYYDDDEKYFSTYGPRVMVVITESVDYWNETVRRGIESCAQNLESISYVNKDYSESWLRVYTELAEWGVVNIDSKTDFFNNLIALFRILPSFEWDINKTQDEIEASRFFIQTVNVTSAVDEKHLLTQLREAAQQCSIPLKVYHPAFIYYDQYLVIVQNTIQNVVVAAGAMLVVSLLLIPNPLCCLWVTFAIASVIVGVAGFMTFWNVNLDSISMINLVICIGFSVDFSAHISYAFVTSGESSANKKAIEALALLGYPVLQGAVSTILGVVVLAAANTYIFRTFFKIMFLVILFGAVHGLVFIPVFLTFFGNFGTSSNTISKKLEMSLRN</sequence>
<evidence type="ECO:0000313" key="14">
    <source>
        <dbReference type="Proteomes" id="UP000694560"/>
    </source>
</evidence>
<comment type="subcellular location">
    <subcellularLocation>
        <location evidence="8">Cell projection</location>
        <location evidence="8">Cilium</location>
        <location evidence="8">Flagellum membrane</location>
        <topology evidence="8">Multi-pass membrane protein</topology>
    </subcellularLocation>
</comment>
<protein>
    <recommendedName>
        <fullName evidence="9">Patched domain-containing protein 3</fullName>
    </recommendedName>
</protein>
<dbReference type="Pfam" id="PF02460">
    <property type="entry name" value="Patched"/>
    <property type="match status" value="1"/>
</dbReference>
<dbReference type="InterPro" id="IPR003392">
    <property type="entry name" value="PTHD_SSD"/>
</dbReference>
<dbReference type="InterPro" id="IPR000731">
    <property type="entry name" value="SSD"/>
</dbReference>